<dbReference type="CDD" id="cd01129">
    <property type="entry name" value="PulE-GspE-like"/>
    <property type="match status" value="1"/>
</dbReference>
<dbReference type="GO" id="GO:0005524">
    <property type="term" value="F:ATP binding"/>
    <property type="evidence" value="ECO:0007669"/>
    <property type="project" value="UniProtKB-KW"/>
</dbReference>
<dbReference type="Gene3D" id="3.30.300.160">
    <property type="entry name" value="Type II secretion system, protein E, N-terminal domain"/>
    <property type="match status" value="1"/>
</dbReference>
<evidence type="ECO:0000256" key="3">
    <source>
        <dbReference type="ARBA" id="ARBA00022840"/>
    </source>
</evidence>
<dbReference type="Proteomes" id="UP000178870">
    <property type="component" value="Unassembled WGS sequence"/>
</dbReference>
<dbReference type="InterPro" id="IPR027417">
    <property type="entry name" value="P-loop_NTPase"/>
</dbReference>
<sequence length="565" mass="62501">MSKLKVYNSITDEGLERLLTENKFLSPEELAQAKELKKAQNISLYEAVIKRDLLSDENLGKLVSEELAIPFVNLSKVSVEPQILKIIPEIVASKHKIIAFDKSEEGLKVATSRPEQKEILSFISKKTGERVKIYFATEADIAETLRLYKKDLQQSFDDLLKEQIVVASKSKNIDAPILKIVDTLIEYAYDNKASDIHIEPDEHSSVIRFRIDGVLHDVLTLPKEVHPQVVTRIKVLSKLRIDEHASAQDGKMQATLPSEEVDIRVSIVPIVNGEKAVLRLLSSRSRQFSLADLGMLDNELKIIEEGFKHPYGMVLSTGPTGSGKTTTIYAILKILNVREKNIATIEDPVEYEIEGINQIQVNPKTNLTFAEGLKSILRQDPNIIFVGEIRDNETASIAINSALTGHLVLSTLHTNHAAASLPRLVDMGVEPFLIASTINVVVAQRLVRKICEKCKVSYTESAKNLSDKISPPLVKKHLGKSASVRMYKGKGCAVCHSTGYTGRVGLFEVLQVSSAIQELITQKGDAEMIKKKAIQEGMTTILEDGLAKVQSGVTTLEEVLRVTVA</sequence>
<dbReference type="AlphaFoldDB" id="A0A1F7YVC7"/>
<keyword evidence="3" id="KW-0067">ATP-binding</keyword>
<evidence type="ECO:0000259" key="4">
    <source>
        <dbReference type="Pfam" id="PF00437"/>
    </source>
</evidence>
<accession>A0A1F7YVC7</accession>
<organism evidence="6 7">
    <name type="scientific">Candidatus Woesebacteria bacterium RIFCSPHIGHO2_01_FULL_44_21</name>
    <dbReference type="NCBI Taxonomy" id="1802503"/>
    <lineage>
        <taxon>Bacteria</taxon>
        <taxon>Candidatus Woeseibacteriota</taxon>
    </lineage>
</organism>
<evidence type="ECO:0000256" key="2">
    <source>
        <dbReference type="ARBA" id="ARBA00022741"/>
    </source>
</evidence>
<protein>
    <recommendedName>
        <fullName evidence="8">AAA+ ATPase domain-containing protein</fullName>
    </recommendedName>
</protein>
<comment type="similarity">
    <text evidence="1">Belongs to the GSP E family.</text>
</comment>
<name>A0A1F7YVC7_9BACT</name>
<feature type="domain" description="Bacterial type II secretion system protein E" evidence="4">
    <location>
        <begin position="174"/>
        <end position="561"/>
    </location>
</feature>
<dbReference type="GO" id="GO:0005886">
    <property type="term" value="C:plasma membrane"/>
    <property type="evidence" value="ECO:0007669"/>
    <property type="project" value="TreeGrafter"/>
</dbReference>
<feature type="domain" description="Type II secretion system protein GspE N-terminal" evidence="5">
    <location>
        <begin position="68"/>
        <end position="150"/>
    </location>
</feature>
<dbReference type="Pfam" id="PF05157">
    <property type="entry name" value="MshEN"/>
    <property type="match status" value="1"/>
</dbReference>
<dbReference type="InterPro" id="IPR037257">
    <property type="entry name" value="T2SS_E_N_sf"/>
</dbReference>
<dbReference type="EMBL" id="MGGP01000029">
    <property type="protein sequence ID" value="OGM31170.1"/>
    <property type="molecule type" value="Genomic_DNA"/>
</dbReference>
<evidence type="ECO:0000313" key="6">
    <source>
        <dbReference type="EMBL" id="OGM31170.1"/>
    </source>
</evidence>
<dbReference type="SUPFAM" id="SSF52540">
    <property type="entry name" value="P-loop containing nucleoside triphosphate hydrolases"/>
    <property type="match status" value="1"/>
</dbReference>
<reference evidence="6 7" key="1">
    <citation type="journal article" date="2016" name="Nat. Commun.">
        <title>Thousands of microbial genomes shed light on interconnected biogeochemical processes in an aquifer system.</title>
        <authorList>
            <person name="Anantharaman K."/>
            <person name="Brown C.T."/>
            <person name="Hug L.A."/>
            <person name="Sharon I."/>
            <person name="Castelle C.J."/>
            <person name="Probst A.J."/>
            <person name="Thomas B.C."/>
            <person name="Singh A."/>
            <person name="Wilkins M.J."/>
            <person name="Karaoz U."/>
            <person name="Brodie E.L."/>
            <person name="Williams K.H."/>
            <person name="Hubbard S.S."/>
            <person name="Banfield J.F."/>
        </authorList>
    </citation>
    <scope>NUCLEOTIDE SEQUENCE [LARGE SCALE GENOMIC DNA]</scope>
</reference>
<evidence type="ECO:0008006" key="8">
    <source>
        <dbReference type="Google" id="ProtNLM"/>
    </source>
</evidence>
<dbReference type="Gene3D" id="3.30.450.90">
    <property type="match status" value="1"/>
</dbReference>
<dbReference type="SUPFAM" id="SSF160246">
    <property type="entry name" value="EspE N-terminal domain-like"/>
    <property type="match status" value="1"/>
</dbReference>
<keyword evidence="2" id="KW-0547">Nucleotide-binding</keyword>
<dbReference type="GO" id="GO:0016887">
    <property type="term" value="F:ATP hydrolysis activity"/>
    <property type="evidence" value="ECO:0007669"/>
    <property type="project" value="TreeGrafter"/>
</dbReference>
<dbReference type="FunFam" id="3.40.50.300:FF:000398">
    <property type="entry name" value="Type IV pilus assembly ATPase PilB"/>
    <property type="match status" value="1"/>
</dbReference>
<dbReference type="PANTHER" id="PTHR30258:SF3">
    <property type="entry name" value="SLL1921 PROTEIN"/>
    <property type="match status" value="1"/>
</dbReference>
<dbReference type="PANTHER" id="PTHR30258">
    <property type="entry name" value="TYPE II SECRETION SYSTEM PROTEIN GSPE-RELATED"/>
    <property type="match status" value="1"/>
</dbReference>
<dbReference type="InterPro" id="IPR007831">
    <property type="entry name" value="T2SS_GspE_N"/>
</dbReference>
<evidence type="ECO:0000256" key="1">
    <source>
        <dbReference type="ARBA" id="ARBA00006611"/>
    </source>
</evidence>
<proteinExistence type="inferred from homology"/>
<dbReference type="InterPro" id="IPR001482">
    <property type="entry name" value="T2SS/T4SS_dom"/>
</dbReference>
<dbReference type="Gene3D" id="3.40.50.300">
    <property type="entry name" value="P-loop containing nucleotide triphosphate hydrolases"/>
    <property type="match status" value="1"/>
</dbReference>
<evidence type="ECO:0000259" key="5">
    <source>
        <dbReference type="Pfam" id="PF05157"/>
    </source>
</evidence>
<gene>
    <name evidence="6" type="ORF">A2803_01700</name>
</gene>
<comment type="caution">
    <text evidence="6">The sequence shown here is derived from an EMBL/GenBank/DDBJ whole genome shotgun (WGS) entry which is preliminary data.</text>
</comment>
<dbReference type="Pfam" id="PF00437">
    <property type="entry name" value="T2SSE"/>
    <property type="match status" value="1"/>
</dbReference>
<evidence type="ECO:0000313" key="7">
    <source>
        <dbReference type="Proteomes" id="UP000178870"/>
    </source>
</evidence>